<dbReference type="PRINTS" id="PR00111">
    <property type="entry name" value="ABHYDROLASE"/>
</dbReference>
<dbReference type="KEGG" id="cte:CT1312"/>
<dbReference type="HOGENOM" id="CLU_020336_13_6_10"/>
<dbReference type="PANTHER" id="PTHR46438">
    <property type="entry name" value="ALPHA/BETA-HYDROLASES SUPERFAMILY PROTEIN"/>
    <property type="match status" value="1"/>
</dbReference>
<dbReference type="InterPro" id="IPR000639">
    <property type="entry name" value="Epox_hydrolase-like"/>
</dbReference>
<dbReference type="SUPFAM" id="SSF53474">
    <property type="entry name" value="alpha/beta-Hydrolases"/>
    <property type="match status" value="1"/>
</dbReference>
<dbReference type="STRING" id="194439.CT1312"/>
<reference evidence="2 3" key="1">
    <citation type="journal article" date="2002" name="Proc. Natl. Acad. Sci. U.S.A.">
        <title>The complete genome sequence of Chlorobium tepidum TLS, a photosynthetic, anaerobic, green-sulfur bacterium.</title>
        <authorList>
            <person name="Eisen J.A."/>
            <person name="Nelson K.E."/>
            <person name="Paulsen I.T."/>
            <person name="Heidelberg J.F."/>
            <person name="Wu M."/>
            <person name="Dodson R.J."/>
            <person name="Deboy R."/>
            <person name="Gwinn M.L."/>
            <person name="Nelson W.C."/>
            <person name="Haft D.H."/>
            <person name="Hickey E.K."/>
            <person name="Peterson J.D."/>
            <person name="Durkin A.S."/>
            <person name="Kolonay J.L."/>
            <person name="Yang F."/>
            <person name="Holt I."/>
            <person name="Umayam L.A."/>
            <person name="Mason T."/>
            <person name="Brenner M."/>
            <person name="Shea T.P."/>
            <person name="Parksey D."/>
            <person name="Nierman W.C."/>
            <person name="Feldblyum T.V."/>
            <person name="Hansen C.L."/>
            <person name="Craven M.B."/>
            <person name="Radune D."/>
            <person name="Vamathevan J."/>
            <person name="Khouri H."/>
            <person name="White O."/>
            <person name="Gruber T.M."/>
            <person name="Ketchum K.A."/>
            <person name="Venter J.C."/>
            <person name="Tettelin H."/>
            <person name="Bryant D.A."/>
            <person name="Fraser C.M."/>
        </authorList>
    </citation>
    <scope>NUCLEOTIDE SEQUENCE [LARGE SCALE GENOMIC DNA]</scope>
    <source>
        <strain evidence="3">ATCC 49652 / DSM 12025 / NBRC 103806 / TLS</strain>
    </source>
</reference>
<feature type="domain" description="AB hydrolase-1" evidence="1">
    <location>
        <begin position="25"/>
        <end position="263"/>
    </location>
</feature>
<dbReference type="ESTHER" id="chlte-CT1312">
    <property type="family name" value="Carbon-carbon_bond_hydrolase"/>
</dbReference>
<organism evidence="2 3">
    <name type="scientific">Chlorobaculum tepidum (strain ATCC 49652 / DSM 12025 / NBRC 103806 / TLS)</name>
    <name type="common">Chlorobium tepidum</name>
    <dbReference type="NCBI Taxonomy" id="194439"/>
    <lineage>
        <taxon>Bacteria</taxon>
        <taxon>Pseudomonadati</taxon>
        <taxon>Chlorobiota</taxon>
        <taxon>Chlorobiia</taxon>
        <taxon>Chlorobiales</taxon>
        <taxon>Chlorobiaceae</taxon>
        <taxon>Chlorobaculum</taxon>
    </lineage>
</organism>
<accession>Q8KCU8</accession>
<dbReference type="PRINTS" id="PR00412">
    <property type="entry name" value="EPOXHYDRLASE"/>
</dbReference>
<dbReference type="InterPro" id="IPR000073">
    <property type="entry name" value="AB_hydrolase_1"/>
</dbReference>
<dbReference type="EnsemblBacteria" id="AAM72542">
    <property type="protein sequence ID" value="AAM72542"/>
    <property type="gene ID" value="CT1312"/>
</dbReference>
<dbReference type="eggNOG" id="COG2267">
    <property type="taxonomic scope" value="Bacteria"/>
</dbReference>
<gene>
    <name evidence="2" type="ordered locus">CT1312</name>
</gene>
<evidence type="ECO:0000313" key="2">
    <source>
        <dbReference type="EMBL" id="AAM72542.1"/>
    </source>
</evidence>
<dbReference type="RefSeq" id="WP_010932981.1">
    <property type="nucleotide sequence ID" value="NC_002932.3"/>
</dbReference>
<sequence>MPIRSRYITLGGHRHRYIDTGGNAPVMLLLHGISSSADYYGPSMSLLARSFRVLGLDLLGFGESDKPRTIPYTLQLYADLIHEFLWETDAFAHGEVYGTGHSMGGKYLLATALLYPGTFKKMVLSNTDGFIVLPSFARAISLPGVRHVLKPLVTGERIAAKMLDMAIHNRQAIDDETYRKVLQIARDHDAFETVMSLNRNMLKLDLKRTGLRARLRELKQPVLIIWGEHDRYISPKIAHIVKRELPHAKLLIFKDCGHSPMLEYPEQFSTAITEFIHQEPPLP</sequence>
<dbReference type="InterPro" id="IPR029058">
    <property type="entry name" value="AB_hydrolase_fold"/>
</dbReference>
<dbReference type="PANTHER" id="PTHR46438:SF11">
    <property type="entry name" value="LIPASE-RELATED"/>
    <property type="match status" value="1"/>
</dbReference>
<evidence type="ECO:0000259" key="1">
    <source>
        <dbReference type="Pfam" id="PF00561"/>
    </source>
</evidence>
<dbReference type="Proteomes" id="UP000001007">
    <property type="component" value="Chromosome"/>
</dbReference>
<dbReference type="GO" id="GO:0003824">
    <property type="term" value="F:catalytic activity"/>
    <property type="evidence" value="ECO:0007669"/>
    <property type="project" value="InterPro"/>
</dbReference>
<dbReference type="Pfam" id="PF00561">
    <property type="entry name" value="Abhydrolase_1"/>
    <property type="match status" value="1"/>
</dbReference>
<dbReference type="Gene3D" id="3.40.50.1820">
    <property type="entry name" value="alpha/beta hydrolase"/>
    <property type="match status" value="1"/>
</dbReference>
<dbReference type="EMBL" id="AE006470">
    <property type="protein sequence ID" value="AAM72542.1"/>
    <property type="molecule type" value="Genomic_DNA"/>
</dbReference>
<evidence type="ECO:0000313" key="3">
    <source>
        <dbReference type="Proteomes" id="UP000001007"/>
    </source>
</evidence>
<protein>
    <submittedName>
        <fullName evidence="2">Lipase, putative</fullName>
    </submittedName>
</protein>
<keyword evidence="3" id="KW-1185">Reference proteome</keyword>
<proteinExistence type="predicted"/>
<dbReference type="OrthoDB" id="9780932at2"/>
<name>Q8KCU8_CHLTE</name>
<dbReference type="AlphaFoldDB" id="Q8KCU8"/>